<sequence>MSGSSRDRLAPSQRWATVLAVVGAALVALFVAAAVLVAVPPTVANLASTVSQGDEPITLETPAATAGVVVPEGWLVTRAGEDGLVVLSPDGVLRVRMTLTDGTPLDVVIATDDRAGEPRSETLASGLAVVHSDLDDAGIVAAVAVPGGVVRVQSELIPPAGDVDPNAYRPAFAQVLDGILP</sequence>
<organism evidence="2 3">
    <name type="scientific">Microbacterium awajiense</name>
    <dbReference type="NCBI Taxonomy" id="415214"/>
    <lineage>
        <taxon>Bacteria</taxon>
        <taxon>Bacillati</taxon>
        <taxon>Actinomycetota</taxon>
        <taxon>Actinomycetes</taxon>
        <taxon>Micrococcales</taxon>
        <taxon>Microbacteriaceae</taxon>
        <taxon>Microbacterium</taxon>
    </lineage>
</organism>
<dbReference type="EMBL" id="BAAAYU010000005">
    <property type="protein sequence ID" value="GAA3632214.1"/>
    <property type="molecule type" value="Genomic_DNA"/>
</dbReference>
<protein>
    <submittedName>
        <fullName evidence="2">Uncharacterized protein</fullName>
    </submittedName>
</protein>
<comment type="caution">
    <text evidence="2">The sequence shown here is derived from an EMBL/GenBank/DDBJ whole genome shotgun (WGS) entry which is preliminary data.</text>
</comment>
<feature type="transmembrane region" description="Helical" evidence="1">
    <location>
        <begin position="15"/>
        <end position="39"/>
    </location>
</feature>
<evidence type="ECO:0000256" key="1">
    <source>
        <dbReference type="SAM" id="Phobius"/>
    </source>
</evidence>
<reference evidence="3" key="1">
    <citation type="journal article" date="2019" name="Int. J. Syst. Evol. Microbiol.">
        <title>The Global Catalogue of Microorganisms (GCM) 10K type strain sequencing project: providing services to taxonomists for standard genome sequencing and annotation.</title>
        <authorList>
            <consortium name="The Broad Institute Genomics Platform"/>
            <consortium name="The Broad Institute Genome Sequencing Center for Infectious Disease"/>
            <person name="Wu L."/>
            <person name="Ma J."/>
        </authorList>
    </citation>
    <scope>NUCLEOTIDE SEQUENCE [LARGE SCALE GENOMIC DNA]</scope>
    <source>
        <strain evidence="3">JCM 16544</strain>
    </source>
</reference>
<keyword evidence="1" id="KW-0812">Transmembrane</keyword>
<proteinExistence type="predicted"/>
<keyword evidence="3" id="KW-1185">Reference proteome</keyword>
<keyword evidence="1" id="KW-1133">Transmembrane helix</keyword>
<dbReference type="RefSeq" id="WP_344737260.1">
    <property type="nucleotide sequence ID" value="NZ_BAAAYU010000005.1"/>
</dbReference>
<accession>A0ABP7AGW6</accession>
<gene>
    <name evidence="2" type="ORF">GCM10022200_13870</name>
</gene>
<dbReference type="Proteomes" id="UP001501697">
    <property type="component" value="Unassembled WGS sequence"/>
</dbReference>
<name>A0ABP7AGW6_9MICO</name>
<keyword evidence="1" id="KW-0472">Membrane</keyword>
<evidence type="ECO:0000313" key="3">
    <source>
        <dbReference type="Proteomes" id="UP001501697"/>
    </source>
</evidence>
<evidence type="ECO:0000313" key="2">
    <source>
        <dbReference type="EMBL" id="GAA3632214.1"/>
    </source>
</evidence>